<dbReference type="KEGG" id="ssab:SSABA_v1c00020"/>
<dbReference type="CDD" id="cd00140">
    <property type="entry name" value="beta_clamp"/>
    <property type="match status" value="1"/>
</dbReference>
<dbReference type="EMBL" id="CP006934">
    <property type="protein sequence ID" value="AHI53414.1"/>
    <property type="molecule type" value="Genomic_DNA"/>
</dbReference>
<comment type="function">
    <text evidence="1 11">Confers DNA tethering and processivity to DNA polymerases and other proteins. Acts as a clamp, forming a ring around DNA (a reaction catalyzed by the clamp-loading complex) which diffuses in an ATP-independent manner freely and bidirectionally along dsDNA. Initially characterized for its ability to contact the catalytic subunit of DNA polymerase III (Pol III), a complex, multichain enzyme responsible for most of the replicative synthesis in bacteria; Pol III exhibits 3'-5' exonuclease proofreading activity. The beta chain is required for initiation of replication as well as for processivity of DNA replication.</text>
</comment>
<evidence type="ECO:0000256" key="9">
    <source>
        <dbReference type="ARBA" id="ARBA00022932"/>
    </source>
</evidence>
<reference evidence="15 16" key="1">
    <citation type="journal article" date="2014" name="Genome Biol. Evol.">
        <title>Molecular evolution of the substrate utilization strategies and putative virulence factors in mosquito-associated Spiroplasma species.</title>
        <authorList>
            <person name="Chang T.H."/>
            <person name="Lo W.S."/>
            <person name="Ku C."/>
            <person name="Chen L.L."/>
            <person name="Kuo C.H."/>
        </authorList>
    </citation>
    <scope>NUCLEOTIDE SEQUENCE [LARGE SCALE GENOMIC DNA]</scope>
    <source>
        <strain evidence="15">Ar-1343</strain>
    </source>
</reference>
<dbReference type="GO" id="GO:0006271">
    <property type="term" value="P:DNA strand elongation involved in DNA replication"/>
    <property type="evidence" value="ECO:0007669"/>
    <property type="project" value="TreeGrafter"/>
</dbReference>
<dbReference type="InterPro" id="IPR022635">
    <property type="entry name" value="DNA_polIII_beta_C"/>
</dbReference>
<name>W6AI79_9MOLU</name>
<dbReference type="InterPro" id="IPR022637">
    <property type="entry name" value="DNA_polIII_beta_cen"/>
</dbReference>
<dbReference type="PATRIC" id="fig|1276257.3.peg.2"/>
<dbReference type="Gene3D" id="3.70.10.10">
    <property type="match status" value="1"/>
</dbReference>
<dbReference type="Pfam" id="PF02767">
    <property type="entry name" value="DNA_pol3_beta_2"/>
    <property type="match status" value="1"/>
</dbReference>
<comment type="subunit">
    <text evidence="4">Forms a ring-shaped head-to-tail homodimer around DNA which binds and tethers DNA polymerases and other proteins to the DNA. The DNA replisome complex has a single clamp-loading complex (3 tau and 1 each of delta, delta', psi and chi subunits) which binds 3 Pol III cores (1 core on the leading strand and 2 on the lagging strand) each with a beta sliding clamp dimer. Additional proteins in the replisome are other copies of gamma, psi and chi, Ssb, DNA helicase and RNA primase.</text>
</comment>
<dbReference type="PIRSF" id="PIRSF000804">
    <property type="entry name" value="DNA_pol_III_b"/>
    <property type="match status" value="1"/>
</dbReference>
<comment type="subcellular location">
    <subcellularLocation>
        <location evidence="2 11">Cytoplasm</location>
    </subcellularLocation>
</comment>
<proteinExistence type="inferred from homology"/>
<keyword evidence="6 11" id="KW-0808">Transferase</keyword>
<evidence type="ECO:0000313" key="15">
    <source>
        <dbReference type="EMBL" id="AHI53414.1"/>
    </source>
</evidence>
<dbReference type="Pfam" id="PF02768">
    <property type="entry name" value="DNA_pol3_beta_3"/>
    <property type="match status" value="1"/>
</dbReference>
<keyword evidence="10" id="KW-0238">DNA-binding</keyword>
<protein>
    <recommendedName>
        <fullName evidence="11">Beta sliding clamp</fullName>
    </recommendedName>
</protein>
<keyword evidence="7 11" id="KW-0548">Nucleotidyltransferase</keyword>
<evidence type="ECO:0000313" key="16">
    <source>
        <dbReference type="Proteomes" id="UP000019265"/>
    </source>
</evidence>
<dbReference type="InterPro" id="IPR001001">
    <property type="entry name" value="DNA_polIII_beta"/>
</dbReference>
<dbReference type="SUPFAM" id="SSF55979">
    <property type="entry name" value="DNA clamp"/>
    <property type="match status" value="3"/>
</dbReference>
<dbReference type="SMART" id="SM00480">
    <property type="entry name" value="POL3Bc"/>
    <property type="match status" value="1"/>
</dbReference>
<evidence type="ECO:0000259" key="12">
    <source>
        <dbReference type="Pfam" id="PF00712"/>
    </source>
</evidence>
<dbReference type="Pfam" id="PF00712">
    <property type="entry name" value="DNA_pol3_beta"/>
    <property type="match status" value="1"/>
</dbReference>
<dbReference type="RefSeq" id="WP_025250556.1">
    <property type="nucleotide sequence ID" value="NZ_CP006934.1"/>
</dbReference>
<keyword evidence="9 11" id="KW-0239">DNA-directed DNA polymerase</keyword>
<evidence type="ECO:0000256" key="7">
    <source>
        <dbReference type="ARBA" id="ARBA00022695"/>
    </source>
</evidence>
<feature type="domain" description="DNA polymerase III beta sliding clamp central" evidence="13">
    <location>
        <begin position="134"/>
        <end position="246"/>
    </location>
</feature>
<dbReference type="PANTHER" id="PTHR30478">
    <property type="entry name" value="DNA POLYMERASE III SUBUNIT BETA"/>
    <property type="match status" value="1"/>
</dbReference>
<dbReference type="GO" id="GO:0008408">
    <property type="term" value="F:3'-5' exonuclease activity"/>
    <property type="evidence" value="ECO:0007669"/>
    <property type="project" value="InterPro"/>
</dbReference>
<dbReference type="PANTHER" id="PTHR30478:SF0">
    <property type="entry name" value="BETA SLIDING CLAMP"/>
    <property type="match status" value="1"/>
</dbReference>
<dbReference type="STRING" id="1276257.SSABA_v1c00020"/>
<dbReference type="eggNOG" id="COG0592">
    <property type="taxonomic scope" value="Bacteria"/>
</dbReference>
<evidence type="ECO:0000256" key="8">
    <source>
        <dbReference type="ARBA" id="ARBA00022705"/>
    </source>
</evidence>
<sequence length="373" mass="41852">MNFKIKKGRFLEELSKASKIIDLKSSNPSLLGISIEASVDKIVIISSNGSISIKSSISKKDSGLEVNEVGNILVKGRYLIEILRRIDDQFIDITLIENNLIKVKGEKAEFHLNILDHEDYPLIGFRENGNKFTISASILKKAMTQTLISVDENNKKLSLTGLNFSVSGNELNISGTDSYRLSQKKIILSESLERLDINVPIKTINEFIKIVSDKDEVEFIQSDGYVTLIFGNTIFQSTILEGQFPDINAAFPKDFNSIITLGNKEFAKVISRADIPSEENSSTVVNLKLQGDTIFIKSNIQQIGNFEEEFQEFDLKGLDDQNISFNSKFFMDAVRTFDTKVLEIKIIDNKKPILITSPEDHGLVQLVLPMFTN</sequence>
<comment type="similarity">
    <text evidence="3 11">Belongs to the beta sliding clamp family.</text>
</comment>
<evidence type="ECO:0000256" key="2">
    <source>
        <dbReference type="ARBA" id="ARBA00004496"/>
    </source>
</evidence>
<evidence type="ECO:0000256" key="6">
    <source>
        <dbReference type="ARBA" id="ARBA00022679"/>
    </source>
</evidence>
<evidence type="ECO:0000256" key="4">
    <source>
        <dbReference type="ARBA" id="ARBA00011400"/>
    </source>
</evidence>
<evidence type="ECO:0000259" key="14">
    <source>
        <dbReference type="Pfam" id="PF02768"/>
    </source>
</evidence>
<dbReference type="InterPro" id="IPR022634">
    <property type="entry name" value="DNA_polIII_beta_N"/>
</dbReference>
<evidence type="ECO:0000256" key="11">
    <source>
        <dbReference type="PIRNR" id="PIRNR000804"/>
    </source>
</evidence>
<dbReference type="Proteomes" id="UP000019265">
    <property type="component" value="Chromosome"/>
</dbReference>
<dbReference type="AlphaFoldDB" id="W6AI79"/>
<feature type="domain" description="DNA polymerase III beta sliding clamp N-terminal" evidence="12">
    <location>
        <begin position="1"/>
        <end position="123"/>
    </location>
</feature>
<evidence type="ECO:0000256" key="5">
    <source>
        <dbReference type="ARBA" id="ARBA00022490"/>
    </source>
</evidence>
<keyword evidence="16" id="KW-1185">Reference proteome</keyword>
<evidence type="ECO:0000259" key="13">
    <source>
        <dbReference type="Pfam" id="PF02767"/>
    </source>
</evidence>
<dbReference type="Gene3D" id="3.10.150.10">
    <property type="entry name" value="DNA Polymerase III, subunit A, domain 2"/>
    <property type="match status" value="1"/>
</dbReference>
<dbReference type="HOGENOM" id="CLU_038149_2_0_14"/>
<dbReference type="InterPro" id="IPR046938">
    <property type="entry name" value="DNA_clamp_sf"/>
</dbReference>
<dbReference type="GO" id="GO:0009360">
    <property type="term" value="C:DNA polymerase III complex"/>
    <property type="evidence" value="ECO:0007669"/>
    <property type="project" value="InterPro"/>
</dbReference>
<feature type="domain" description="DNA polymerase III beta sliding clamp C-terminal" evidence="14">
    <location>
        <begin position="250"/>
        <end position="370"/>
    </location>
</feature>
<dbReference type="OrthoDB" id="8421503at2"/>
<evidence type="ECO:0000256" key="3">
    <source>
        <dbReference type="ARBA" id="ARBA00010752"/>
    </source>
</evidence>
<keyword evidence="8 11" id="KW-0235">DNA replication</keyword>
<accession>W6AI79</accession>
<dbReference type="GO" id="GO:0005737">
    <property type="term" value="C:cytoplasm"/>
    <property type="evidence" value="ECO:0007669"/>
    <property type="project" value="UniProtKB-SubCell"/>
</dbReference>
<keyword evidence="5 11" id="KW-0963">Cytoplasm</keyword>
<gene>
    <name evidence="15" type="primary">dnaN</name>
    <name evidence="15" type="ORF">SSABA_v1c00020</name>
</gene>
<organism evidence="15 16">
    <name type="scientific">Spiroplasma sabaudiense Ar-1343</name>
    <dbReference type="NCBI Taxonomy" id="1276257"/>
    <lineage>
        <taxon>Bacteria</taxon>
        <taxon>Bacillati</taxon>
        <taxon>Mycoplasmatota</taxon>
        <taxon>Mollicutes</taxon>
        <taxon>Entomoplasmatales</taxon>
        <taxon>Spiroplasmataceae</taxon>
        <taxon>Spiroplasma</taxon>
    </lineage>
</organism>
<dbReference type="NCBIfam" id="TIGR00663">
    <property type="entry name" value="dnan"/>
    <property type="match status" value="1"/>
</dbReference>
<dbReference type="GO" id="GO:0003887">
    <property type="term" value="F:DNA-directed DNA polymerase activity"/>
    <property type="evidence" value="ECO:0007669"/>
    <property type="project" value="UniProtKB-UniRule"/>
</dbReference>
<evidence type="ECO:0000256" key="1">
    <source>
        <dbReference type="ARBA" id="ARBA00002266"/>
    </source>
</evidence>
<evidence type="ECO:0000256" key="10">
    <source>
        <dbReference type="ARBA" id="ARBA00023125"/>
    </source>
</evidence>
<dbReference type="GO" id="GO:0003677">
    <property type="term" value="F:DNA binding"/>
    <property type="evidence" value="ECO:0007669"/>
    <property type="project" value="UniProtKB-UniRule"/>
</dbReference>